<evidence type="ECO:0000313" key="6">
    <source>
        <dbReference type="EMBL" id="MBA5778939.1"/>
    </source>
</evidence>
<name>A0A839AKF7_9HYPH</name>
<feature type="transmembrane region" description="Helical" evidence="4">
    <location>
        <begin position="6"/>
        <end position="28"/>
    </location>
</feature>
<evidence type="ECO:0000256" key="4">
    <source>
        <dbReference type="SAM" id="Phobius"/>
    </source>
</evidence>
<dbReference type="RefSeq" id="WP_182167728.1">
    <property type="nucleotide sequence ID" value="NZ_JACFXV010000064.1"/>
</dbReference>
<dbReference type="Pfam" id="PF04588">
    <property type="entry name" value="HIG_1_N"/>
    <property type="match status" value="1"/>
</dbReference>
<feature type="transmembrane region" description="Helical" evidence="4">
    <location>
        <begin position="40"/>
        <end position="61"/>
    </location>
</feature>
<dbReference type="Gene3D" id="6.10.140.1320">
    <property type="match status" value="1"/>
</dbReference>
<dbReference type="Proteomes" id="UP000541109">
    <property type="component" value="Unassembled WGS sequence"/>
</dbReference>
<keyword evidence="1 4" id="KW-0812">Transmembrane</keyword>
<keyword evidence="7" id="KW-1185">Reference proteome</keyword>
<evidence type="ECO:0000313" key="7">
    <source>
        <dbReference type="Proteomes" id="UP000541109"/>
    </source>
</evidence>
<evidence type="ECO:0000256" key="1">
    <source>
        <dbReference type="ARBA" id="ARBA00022692"/>
    </source>
</evidence>
<dbReference type="EMBL" id="JACFXV010000064">
    <property type="protein sequence ID" value="MBA5778939.1"/>
    <property type="molecule type" value="Genomic_DNA"/>
</dbReference>
<gene>
    <name evidence="6" type="ORF">H2509_17565</name>
</gene>
<proteinExistence type="predicted"/>
<dbReference type="InterPro" id="IPR007667">
    <property type="entry name" value="Hypoxia_induced_domain"/>
</dbReference>
<evidence type="ECO:0000256" key="3">
    <source>
        <dbReference type="ARBA" id="ARBA00023136"/>
    </source>
</evidence>
<sequence>MGDFFYNLVPVAVGAVAVVLLLGLWNMFRGGSSSRSQSLMRWRVGLQFFAIIVIMTALYFMGVRP</sequence>
<dbReference type="PROSITE" id="PS51503">
    <property type="entry name" value="HIG1"/>
    <property type="match status" value="1"/>
</dbReference>
<feature type="domain" description="HIG1" evidence="5">
    <location>
        <begin position="1"/>
        <end position="65"/>
    </location>
</feature>
<protein>
    <submittedName>
        <fullName evidence="6">Twin transmembrane helix small protein</fullName>
    </submittedName>
</protein>
<keyword evidence="3 4" id="KW-0472">Membrane</keyword>
<evidence type="ECO:0000256" key="2">
    <source>
        <dbReference type="ARBA" id="ARBA00022989"/>
    </source>
</evidence>
<accession>A0A839AKF7</accession>
<evidence type="ECO:0000259" key="5">
    <source>
        <dbReference type="PROSITE" id="PS51503"/>
    </source>
</evidence>
<reference evidence="6 7" key="1">
    <citation type="submission" date="2020-07" db="EMBL/GenBank/DDBJ databases">
        <title>Stappia sp., F7233, whole genome shotgun sequencing project.</title>
        <authorList>
            <person name="Jiang S."/>
            <person name="Liu Z.W."/>
            <person name="Du Z.J."/>
        </authorList>
    </citation>
    <scope>NUCLEOTIDE SEQUENCE [LARGE SCALE GENOMIC DNA]</scope>
    <source>
        <strain evidence="6 7">F7233</strain>
    </source>
</reference>
<organism evidence="6 7">
    <name type="scientific">Stappia albiluteola</name>
    <dbReference type="NCBI Taxonomy" id="2758565"/>
    <lineage>
        <taxon>Bacteria</taxon>
        <taxon>Pseudomonadati</taxon>
        <taxon>Pseudomonadota</taxon>
        <taxon>Alphaproteobacteria</taxon>
        <taxon>Hyphomicrobiales</taxon>
        <taxon>Stappiaceae</taxon>
        <taxon>Stappia</taxon>
    </lineage>
</organism>
<dbReference type="NCBIfam" id="NF033233">
    <property type="entry name" value="twin_helix"/>
    <property type="match status" value="1"/>
</dbReference>
<comment type="caution">
    <text evidence="6">The sequence shown here is derived from an EMBL/GenBank/DDBJ whole genome shotgun (WGS) entry which is preliminary data.</text>
</comment>
<dbReference type="AlphaFoldDB" id="A0A839AKF7"/>
<keyword evidence="2 4" id="KW-1133">Transmembrane helix</keyword>